<dbReference type="Proteomes" id="UP000692954">
    <property type="component" value="Unassembled WGS sequence"/>
</dbReference>
<feature type="compositionally biased region" description="Polar residues" evidence="8">
    <location>
        <begin position="75"/>
        <end position="85"/>
    </location>
</feature>
<organism evidence="11 12">
    <name type="scientific">Paramecium sonneborni</name>
    <dbReference type="NCBI Taxonomy" id="65129"/>
    <lineage>
        <taxon>Eukaryota</taxon>
        <taxon>Sar</taxon>
        <taxon>Alveolata</taxon>
        <taxon>Ciliophora</taxon>
        <taxon>Intramacronucleata</taxon>
        <taxon>Oligohymenophorea</taxon>
        <taxon>Peniculida</taxon>
        <taxon>Parameciidae</taxon>
        <taxon>Paramecium</taxon>
    </lineage>
</organism>
<evidence type="ECO:0000259" key="10">
    <source>
        <dbReference type="PROSITE" id="PS51285"/>
    </source>
</evidence>
<gene>
    <name evidence="11" type="ORF">PSON_ATCC_30995.1.T1310020</name>
</gene>
<dbReference type="EMBL" id="CAJJDN010000131">
    <property type="protein sequence ID" value="CAD8121223.1"/>
    <property type="molecule type" value="Genomic_DNA"/>
</dbReference>
<evidence type="ECO:0000256" key="8">
    <source>
        <dbReference type="SAM" id="MobiDB-lite"/>
    </source>
</evidence>
<dbReference type="GO" id="GO:0005524">
    <property type="term" value="F:ATP binding"/>
    <property type="evidence" value="ECO:0007669"/>
    <property type="project" value="UniProtKB-UniRule"/>
</dbReference>
<keyword evidence="5" id="KW-0418">Kinase</keyword>
<dbReference type="AlphaFoldDB" id="A0A8S1R1H0"/>
<sequence>MSITNTHLLNPSPYNSMLKKQTNGNQSHSSLKNFSNLVPQINVQIKNQMQLNFNCQTQREYKHRQSELDTKRKQQSPNVQRFSQAKNNNFVSGYYSNGSAQQKNINLMKQQICYQLNSVQDLKKGLIEEKKSLKKQSKTKSSEQLLSKSNKITTEPVQKTQSNQNLINKIKEQSNQQKSGSVSNPIEFNFKKLLQKYHFTLNKAKSTDKLKNQNHHDFLKESFKQKEQQQQQGSLQHYIIIHLYDQEKTLEIKYDCFEKKTDQLLEYLSEVCQDNENIIGFSSVENNIAIEYYLSLKNKDLMILDKQTIKLQPLYPEYTQKLSLKSFHFLLCVGIGGFSRVYLVRSKRNGRFIALKLISKQFIVENQKQQIVQNERDVMVQLNLSDQQMPKQFICQLECAFETKHWVCFGMEYCPGGELFNQLRKVQRMNQDQAKIYFVEVCIAIAFLHSQNVLYRDIKPENILIDEYGHLKVADFGLAKPNMGQSDEAYSFCGSPEYMAPEMLQQQGHTFAVDYYCLGALLYELLTGLPPFYSKNTDEIFQSILNDDLQFPVKVCSPEAKDLLRKLLHKDPNQRMGNREGIQDILSHQFFDDMNLIDILKRKIQPPFLPNLIKFNFDPKEFKQGEQQFNLELQKSLQSDQEIQFEPMFENFYFIGETLKTKKPKFEKQTNRPQSLIEAQQETIMTERIDKNYNFNNSAILGLKRGFSAKQLQIEHSQKIEELKKRIQQQNTQVKSYIDPFDHLAVNQLIYQNKAKTSRLKNNK</sequence>
<evidence type="ECO:0000256" key="6">
    <source>
        <dbReference type="ARBA" id="ARBA00022840"/>
    </source>
</evidence>
<feature type="region of interest" description="Disordered" evidence="8">
    <location>
        <begin position="1"/>
        <end position="32"/>
    </location>
</feature>
<dbReference type="PROSITE" id="PS00107">
    <property type="entry name" value="PROTEIN_KINASE_ATP"/>
    <property type="match status" value="1"/>
</dbReference>
<evidence type="ECO:0000313" key="11">
    <source>
        <dbReference type="EMBL" id="CAD8121223.1"/>
    </source>
</evidence>
<dbReference type="FunFam" id="1.10.510.10:FF:000008">
    <property type="entry name" value="Non-specific serine/threonine protein kinase"/>
    <property type="match status" value="1"/>
</dbReference>
<evidence type="ECO:0000259" key="9">
    <source>
        <dbReference type="PROSITE" id="PS50011"/>
    </source>
</evidence>
<accession>A0A8S1R1H0</accession>
<evidence type="ECO:0000256" key="4">
    <source>
        <dbReference type="ARBA" id="ARBA00022741"/>
    </source>
</evidence>
<keyword evidence="1" id="KW-0723">Serine/threonine-protein kinase</keyword>
<dbReference type="Pfam" id="PF00069">
    <property type="entry name" value="Pkinase"/>
    <property type="match status" value="1"/>
</dbReference>
<feature type="binding site" evidence="7">
    <location>
        <position position="356"/>
    </location>
    <ligand>
        <name>ATP</name>
        <dbReference type="ChEBI" id="CHEBI:30616"/>
    </ligand>
</feature>
<reference evidence="11" key="1">
    <citation type="submission" date="2021-01" db="EMBL/GenBank/DDBJ databases">
        <authorList>
            <consortium name="Genoscope - CEA"/>
            <person name="William W."/>
        </authorList>
    </citation>
    <scope>NUCLEOTIDE SEQUENCE</scope>
</reference>
<feature type="domain" description="Protein kinase" evidence="9">
    <location>
        <begin position="327"/>
        <end position="591"/>
    </location>
</feature>
<dbReference type="PROSITE" id="PS51285">
    <property type="entry name" value="AGC_KINASE_CTER"/>
    <property type="match status" value="1"/>
</dbReference>
<dbReference type="InterPro" id="IPR000719">
    <property type="entry name" value="Prot_kinase_dom"/>
</dbReference>
<keyword evidence="6 7" id="KW-0067">ATP-binding</keyword>
<evidence type="ECO:0000256" key="1">
    <source>
        <dbReference type="ARBA" id="ARBA00022527"/>
    </source>
</evidence>
<comment type="caution">
    <text evidence="11">The sequence shown here is derived from an EMBL/GenBank/DDBJ whole genome shotgun (WGS) entry which is preliminary data.</text>
</comment>
<evidence type="ECO:0000256" key="7">
    <source>
        <dbReference type="PROSITE-ProRule" id="PRU10141"/>
    </source>
</evidence>
<evidence type="ECO:0000256" key="2">
    <source>
        <dbReference type="ARBA" id="ARBA00022553"/>
    </source>
</evidence>
<feature type="region of interest" description="Disordered" evidence="8">
    <location>
        <begin position="132"/>
        <end position="164"/>
    </location>
</feature>
<feature type="domain" description="AGC-kinase C-terminal" evidence="10">
    <location>
        <begin position="592"/>
        <end position="664"/>
    </location>
</feature>
<dbReference type="InterPro" id="IPR045270">
    <property type="entry name" value="STKc_AGC"/>
</dbReference>
<keyword evidence="3" id="KW-0808">Transferase</keyword>
<dbReference type="CDD" id="cd05123">
    <property type="entry name" value="STKc_AGC"/>
    <property type="match status" value="1"/>
</dbReference>
<dbReference type="InterPro" id="IPR000961">
    <property type="entry name" value="AGC-kinase_C"/>
</dbReference>
<dbReference type="InterPro" id="IPR008271">
    <property type="entry name" value="Ser/Thr_kinase_AS"/>
</dbReference>
<dbReference type="SMART" id="SM00220">
    <property type="entry name" value="S_TKc"/>
    <property type="match status" value="1"/>
</dbReference>
<proteinExistence type="predicted"/>
<dbReference type="OrthoDB" id="289272at2759"/>
<dbReference type="PROSITE" id="PS50011">
    <property type="entry name" value="PROTEIN_KINASE_DOM"/>
    <property type="match status" value="1"/>
</dbReference>
<keyword evidence="2" id="KW-0597">Phosphoprotein</keyword>
<keyword evidence="4 7" id="KW-0547">Nucleotide-binding</keyword>
<evidence type="ECO:0000256" key="3">
    <source>
        <dbReference type="ARBA" id="ARBA00022679"/>
    </source>
</evidence>
<dbReference type="GO" id="GO:0004674">
    <property type="term" value="F:protein serine/threonine kinase activity"/>
    <property type="evidence" value="ECO:0007669"/>
    <property type="project" value="UniProtKB-KW"/>
</dbReference>
<dbReference type="InterPro" id="IPR017441">
    <property type="entry name" value="Protein_kinase_ATP_BS"/>
</dbReference>
<feature type="compositionally biased region" description="Basic and acidic residues" evidence="8">
    <location>
        <begin position="62"/>
        <end position="72"/>
    </location>
</feature>
<keyword evidence="12" id="KW-1185">Reference proteome</keyword>
<feature type="compositionally biased region" description="Polar residues" evidence="8">
    <location>
        <begin position="150"/>
        <end position="164"/>
    </location>
</feature>
<dbReference type="PROSITE" id="PS00108">
    <property type="entry name" value="PROTEIN_KINASE_ST"/>
    <property type="match status" value="1"/>
</dbReference>
<name>A0A8S1R1H0_9CILI</name>
<evidence type="ECO:0000313" key="12">
    <source>
        <dbReference type="Proteomes" id="UP000692954"/>
    </source>
</evidence>
<evidence type="ECO:0000256" key="5">
    <source>
        <dbReference type="ARBA" id="ARBA00022777"/>
    </source>
</evidence>
<feature type="region of interest" description="Disordered" evidence="8">
    <location>
        <begin position="62"/>
        <end position="85"/>
    </location>
</feature>
<dbReference type="PANTHER" id="PTHR24351">
    <property type="entry name" value="RIBOSOMAL PROTEIN S6 KINASE"/>
    <property type="match status" value="1"/>
</dbReference>
<protein>
    <submittedName>
        <fullName evidence="11">Uncharacterized protein</fullName>
    </submittedName>
</protein>